<dbReference type="GeneID" id="38785852"/>
<gene>
    <name evidence="2" type="ORF">SCP_1403430</name>
</gene>
<organism evidence="2 3">
    <name type="scientific">Sparassis crispa</name>
    <dbReference type="NCBI Taxonomy" id="139825"/>
    <lineage>
        <taxon>Eukaryota</taxon>
        <taxon>Fungi</taxon>
        <taxon>Dikarya</taxon>
        <taxon>Basidiomycota</taxon>
        <taxon>Agaricomycotina</taxon>
        <taxon>Agaricomycetes</taxon>
        <taxon>Polyporales</taxon>
        <taxon>Sparassidaceae</taxon>
        <taxon>Sparassis</taxon>
    </lineage>
</organism>
<feature type="region of interest" description="Disordered" evidence="1">
    <location>
        <begin position="89"/>
        <end position="124"/>
    </location>
</feature>
<feature type="compositionally biased region" description="Basic residues" evidence="1">
    <location>
        <begin position="109"/>
        <end position="119"/>
    </location>
</feature>
<reference evidence="2 3" key="1">
    <citation type="journal article" date="2018" name="Sci. Rep.">
        <title>Genome sequence of the cauliflower mushroom Sparassis crispa (Hanabiratake) and its association with beneficial usage.</title>
        <authorList>
            <person name="Kiyama R."/>
            <person name="Furutani Y."/>
            <person name="Kawaguchi K."/>
            <person name="Nakanishi T."/>
        </authorList>
    </citation>
    <scope>NUCLEOTIDE SEQUENCE [LARGE SCALE GENOMIC DNA]</scope>
</reference>
<accession>A0A401H3B7</accession>
<evidence type="ECO:0000256" key="1">
    <source>
        <dbReference type="SAM" id="MobiDB-lite"/>
    </source>
</evidence>
<dbReference type="Proteomes" id="UP000287166">
    <property type="component" value="Unassembled WGS sequence"/>
</dbReference>
<keyword evidence="3" id="KW-1185">Reference proteome</keyword>
<dbReference type="InParanoid" id="A0A401H3B7"/>
<dbReference type="RefSeq" id="XP_027619848.1">
    <property type="nucleotide sequence ID" value="XM_027764047.1"/>
</dbReference>
<evidence type="ECO:0000313" key="2">
    <source>
        <dbReference type="EMBL" id="GBE88935.1"/>
    </source>
</evidence>
<evidence type="ECO:0000313" key="3">
    <source>
        <dbReference type="Proteomes" id="UP000287166"/>
    </source>
</evidence>
<name>A0A401H3B7_9APHY</name>
<sequence length="226" mass="25189">MRRLSQVKGTADQAKPEYWPSIAYPYESDGINRLLCLIHGKGHPPTRIAIVLRLKHVPAPRHDSQATSHAAQERHAADKNVRRVLVPWVRPPRGRGTAPLDGERDGKRPPRVAARRARRASSASTSAWKYAGSNTGTWMSMRSRWVCASPRRNSATGMASDTPPIWSSVYTRKRTEAELQCEVFEGVGGCVYQALLEIERGGETPWHLERACAQHYRGLHGPCHAS</sequence>
<protein>
    <submittedName>
        <fullName evidence="2">Uncharacterized protein</fullName>
    </submittedName>
</protein>
<dbReference type="EMBL" id="BFAD01000014">
    <property type="protein sequence ID" value="GBE88935.1"/>
    <property type="molecule type" value="Genomic_DNA"/>
</dbReference>
<dbReference type="AlphaFoldDB" id="A0A401H3B7"/>
<proteinExistence type="predicted"/>
<comment type="caution">
    <text evidence="2">The sequence shown here is derived from an EMBL/GenBank/DDBJ whole genome shotgun (WGS) entry which is preliminary data.</text>
</comment>